<dbReference type="AlphaFoldDB" id="A0A3S1CZR7"/>
<accession>A0A3S1CZR7</accession>
<evidence type="ECO:0000313" key="2">
    <source>
        <dbReference type="Proteomes" id="UP000281028"/>
    </source>
</evidence>
<comment type="caution">
    <text evidence="1">The sequence shown here is derived from an EMBL/GenBank/DDBJ whole genome shotgun (WGS) entry which is preliminary data.</text>
</comment>
<protein>
    <submittedName>
        <fullName evidence="1">NAD-dependent epimerase/dehydratase family protein</fullName>
    </submittedName>
</protein>
<dbReference type="OrthoDB" id="596910at2"/>
<dbReference type="PANTHER" id="PTHR48079">
    <property type="entry name" value="PROTEIN YEEZ"/>
    <property type="match status" value="1"/>
</dbReference>
<gene>
    <name evidence="1" type="ORF">ECE50_021285</name>
</gene>
<dbReference type="Proteomes" id="UP000281028">
    <property type="component" value="Unassembled WGS sequence"/>
</dbReference>
<dbReference type="PANTHER" id="PTHR48079:SF6">
    <property type="entry name" value="NAD(P)-BINDING DOMAIN-CONTAINING PROTEIN-RELATED"/>
    <property type="match status" value="1"/>
</dbReference>
<organism evidence="1 2">
    <name type="scientific">Chitinophaga solisilvae</name>
    <dbReference type="NCBI Taxonomy" id="1233460"/>
    <lineage>
        <taxon>Bacteria</taxon>
        <taxon>Pseudomonadati</taxon>
        <taxon>Bacteroidota</taxon>
        <taxon>Chitinophagia</taxon>
        <taxon>Chitinophagales</taxon>
        <taxon>Chitinophagaceae</taxon>
        <taxon>Chitinophaga</taxon>
    </lineage>
</organism>
<dbReference type="SUPFAM" id="SSF51735">
    <property type="entry name" value="NAD(P)-binding Rossmann-fold domains"/>
    <property type="match status" value="1"/>
</dbReference>
<evidence type="ECO:0000313" key="1">
    <source>
        <dbReference type="EMBL" id="NSL89389.1"/>
    </source>
</evidence>
<sequence length="335" mass="37004">MILVTGGTGFLGSHLIRSLVNAGKPVRALYRRQPSPLLQDISGKIEWVQGDILDVCALEDAMEGVSQVYHCAAVVSFAPGDAADLMKINVEGTANVVNLALDAGVQKLLYVSSVAAIGRAKEGAHIDEECEWEDSRHNSRYSISKYQGELEIWRGIAEGLDAVMVNPSIILGGGFWEDGSGALFNNAWKEFPYYTEGINGFVDVRDVVSVMIQLMDGPVSGERFILSADNWSYRQLFTTMAQAMGKKPPHREAKPWMAEIVWRVEKLKGMITGKKPLITKETAHTAQMKVYYNNHKILTALPDFRFRPLAQSIRELSAEFVQGRQDAVTSAAVQQ</sequence>
<dbReference type="GO" id="GO:0004029">
    <property type="term" value="F:aldehyde dehydrogenase (NAD+) activity"/>
    <property type="evidence" value="ECO:0007669"/>
    <property type="project" value="TreeGrafter"/>
</dbReference>
<proteinExistence type="predicted"/>
<dbReference type="InterPro" id="IPR051783">
    <property type="entry name" value="NAD(P)-dependent_oxidoreduct"/>
</dbReference>
<dbReference type="GO" id="GO:0005737">
    <property type="term" value="C:cytoplasm"/>
    <property type="evidence" value="ECO:0007669"/>
    <property type="project" value="TreeGrafter"/>
</dbReference>
<dbReference type="InterPro" id="IPR036291">
    <property type="entry name" value="NAD(P)-bd_dom_sf"/>
</dbReference>
<dbReference type="InterPro" id="IPR001509">
    <property type="entry name" value="Epimerase_deHydtase"/>
</dbReference>
<keyword evidence="2" id="KW-1185">Reference proteome</keyword>
<dbReference type="Gene3D" id="3.40.50.720">
    <property type="entry name" value="NAD(P)-binding Rossmann-like Domain"/>
    <property type="match status" value="1"/>
</dbReference>
<name>A0A3S1CZR7_9BACT</name>
<dbReference type="EMBL" id="RIAR02000001">
    <property type="protein sequence ID" value="NSL89389.1"/>
    <property type="molecule type" value="Genomic_DNA"/>
</dbReference>
<reference evidence="1" key="1">
    <citation type="submission" date="2020-05" db="EMBL/GenBank/DDBJ databases">
        <title>Chitinophaga laudate sp. nov., isolated from a tropical peat swamp.</title>
        <authorList>
            <person name="Goh C.B.S."/>
            <person name="Lee M.S."/>
            <person name="Parimannan S."/>
            <person name="Pasbakhsh P."/>
            <person name="Yule C.M."/>
            <person name="Rajandas H."/>
            <person name="Loke S."/>
            <person name="Croft L."/>
            <person name="Tan J.B.L."/>
        </authorList>
    </citation>
    <scope>NUCLEOTIDE SEQUENCE</scope>
    <source>
        <strain evidence="1">Mgbs1</strain>
    </source>
</reference>
<dbReference type="Pfam" id="PF01370">
    <property type="entry name" value="Epimerase"/>
    <property type="match status" value="1"/>
</dbReference>